<organism evidence="3 4">
    <name type="scientific">Pseudaquabacterium pictum</name>
    <dbReference type="NCBI Taxonomy" id="2315236"/>
    <lineage>
        <taxon>Bacteria</taxon>
        <taxon>Pseudomonadati</taxon>
        <taxon>Pseudomonadota</taxon>
        <taxon>Betaproteobacteria</taxon>
        <taxon>Burkholderiales</taxon>
        <taxon>Sphaerotilaceae</taxon>
        <taxon>Pseudaquabacterium</taxon>
    </lineage>
</organism>
<dbReference type="Proteomes" id="UP000301751">
    <property type="component" value="Unassembled WGS sequence"/>
</dbReference>
<sequence length="329" mass="35374">MQQDEIRGARRRTVLGAGLAAWAGAGGARAADNLAGVTLRVGTYKGNWRALLAAAGLPPPPYQVAWRELNNGTLHVEAIQADALDLGFGSEVPALFAARQQAPVRFIAVVREDLNNLVTVARGATPIRRVADLKGRRVGYARGTIAHYFLSRQLAGAGLQLSDIQSAHLAPADALQAFARGDIDAWAIWGYNGQLARLQHGGRVVKTAHGFASGNFPVFANPKALADPAREAAIGDFLLRLRRAYLWANSHYLDFARAQNAETRVAVGDLIELWNQRSTDYAVLPPSPQTVAAHQQVADVFLQAGVLDAPTKVAPFWDARYAPLLARGV</sequence>
<evidence type="ECO:0000259" key="2">
    <source>
        <dbReference type="SMART" id="SM00062"/>
    </source>
</evidence>
<dbReference type="SMART" id="SM00062">
    <property type="entry name" value="PBPb"/>
    <property type="match status" value="1"/>
</dbReference>
<dbReference type="PANTHER" id="PTHR30024">
    <property type="entry name" value="ALIPHATIC SULFONATES-BINDING PROTEIN-RELATED"/>
    <property type="match status" value="1"/>
</dbReference>
<dbReference type="Pfam" id="PF09084">
    <property type="entry name" value="NMT1"/>
    <property type="match status" value="1"/>
</dbReference>
<dbReference type="AlphaFoldDB" id="A0A480AJY6"/>
<keyword evidence="4" id="KW-1185">Reference proteome</keyword>
<dbReference type="OrthoDB" id="286202at2"/>
<dbReference type="EMBL" id="BJCL01000002">
    <property type="protein sequence ID" value="GCL61793.1"/>
    <property type="molecule type" value="Genomic_DNA"/>
</dbReference>
<name>A0A480AJY6_9BURK</name>
<protein>
    <submittedName>
        <fullName evidence="3">ABC transporter substrate-binding protein</fullName>
    </submittedName>
</protein>
<comment type="caution">
    <text evidence="3">The sequence shown here is derived from an EMBL/GenBank/DDBJ whole genome shotgun (WGS) entry which is preliminary data.</text>
</comment>
<comment type="similarity">
    <text evidence="1">Belongs to the bacterial solute-binding protein SsuA/TauA family.</text>
</comment>
<dbReference type="Gene3D" id="3.40.190.10">
    <property type="entry name" value="Periplasmic binding protein-like II"/>
    <property type="match status" value="2"/>
</dbReference>
<proteinExistence type="inferred from homology"/>
<reference evidence="4" key="1">
    <citation type="submission" date="2019-03" db="EMBL/GenBank/DDBJ databases">
        <title>Aquabacterium pictum sp.nov., the first bacteriochlorophyll a-containing freshwater bacterium in the genus Aquabacterium of the class Betaproteobacteria.</title>
        <authorList>
            <person name="Hirose S."/>
            <person name="Tank M."/>
            <person name="Hara E."/>
            <person name="Tamaki H."/>
            <person name="Takaichi S."/>
            <person name="Haruta S."/>
            <person name="Hanada S."/>
        </authorList>
    </citation>
    <scope>NUCLEOTIDE SEQUENCE [LARGE SCALE GENOMIC DNA]</scope>
    <source>
        <strain evidence="4">W35</strain>
    </source>
</reference>
<accession>A0A480AJY6</accession>
<dbReference type="SUPFAM" id="SSF53850">
    <property type="entry name" value="Periplasmic binding protein-like II"/>
    <property type="match status" value="1"/>
</dbReference>
<dbReference type="PANTHER" id="PTHR30024:SF48">
    <property type="entry name" value="ABC TRANSPORTER SUBSTRATE-BINDING PROTEIN"/>
    <property type="match status" value="1"/>
</dbReference>
<evidence type="ECO:0000256" key="1">
    <source>
        <dbReference type="ARBA" id="ARBA00010742"/>
    </source>
</evidence>
<evidence type="ECO:0000313" key="4">
    <source>
        <dbReference type="Proteomes" id="UP000301751"/>
    </source>
</evidence>
<dbReference type="InterPro" id="IPR001638">
    <property type="entry name" value="Solute-binding_3/MltF_N"/>
</dbReference>
<dbReference type="RefSeq" id="WP_137731561.1">
    <property type="nucleotide sequence ID" value="NZ_BJCL01000002.1"/>
</dbReference>
<feature type="domain" description="Solute-binding protein family 3/N-terminal" evidence="2">
    <location>
        <begin position="38"/>
        <end position="256"/>
    </location>
</feature>
<dbReference type="CDD" id="cd13558">
    <property type="entry name" value="PBP2_SsuA_like_2"/>
    <property type="match status" value="1"/>
</dbReference>
<gene>
    <name evidence="3" type="primary">ssuA</name>
    <name evidence="3" type="ORF">AQPW35_08740</name>
</gene>
<dbReference type="InterPro" id="IPR015168">
    <property type="entry name" value="SsuA/THI5"/>
</dbReference>
<evidence type="ECO:0000313" key="3">
    <source>
        <dbReference type="EMBL" id="GCL61793.1"/>
    </source>
</evidence>